<feature type="domain" description="Enoyl reductase (ER)" evidence="1">
    <location>
        <begin position="11"/>
        <end position="303"/>
    </location>
</feature>
<accession>A0A1E3SKZ4</accession>
<reference evidence="2 3" key="1">
    <citation type="submission" date="2017-02" db="EMBL/GenBank/DDBJ databases">
        <title>The new phylogeny of genus Mycobacterium.</title>
        <authorList>
            <person name="Tortoli E."/>
            <person name="Trovato A."/>
            <person name="Cirillo D.M."/>
        </authorList>
    </citation>
    <scope>NUCLEOTIDE SEQUENCE [LARGE SCALE GENOMIC DNA]</scope>
    <source>
        <strain evidence="2 3">DSM 44049</strain>
    </source>
</reference>
<dbReference type="Pfam" id="PF13602">
    <property type="entry name" value="ADH_zinc_N_2"/>
    <property type="match status" value="1"/>
</dbReference>
<dbReference type="PANTHER" id="PTHR11695:SF294">
    <property type="entry name" value="RETICULON-4-INTERACTING PROTEIN 1, MITOCHONDRIAL"/>
    <property type="match status" value="1"/>
</dbReference>
<dbReference type="Gene3D" id="3.40.50.720">
    <property type="entry name" value="NAD(P)-binding Rossmann-like Domain"/>
    <property type="match status" value="1"/>
</dbReference>
<dbReference type="InterPro" id="IPR050700">
    <property type="entry name" value="YIM1/Zinc_Alcohol_DH_Fams"/>
</dbReference>
<dbReference type="InterPro" id="IPR020843">
    <property type="entry name" value="ER"/>
</dbReference>
<dbReference type="GO" id="GO:0016491">
    <property type="term" value="F:oxidoreductase activity"/>
    <property type="evidence" value="ECO:0007669"/>
    <property type="project" value="InterPro"/>
</dbReference>
<dbReference type="Gene3D" id="3.90.180.10">
    <property type="entry name" value="Medium-chain alcohol dehydrogenases, catalytic domain"/>
    <property type="match status" value="1"/>
</dbReference>
<protein>
    <submittedName>
        <fullName evidence="2">NADPH:quinone reductase</fullName>
    </submittedName>
</protein>
<dbReference type="InterPro" id="IPR013154">
    <property type="entry name" value="ADH-like_N"/>
</dbReference>
<evidence type="ECO:0000313" key="2">
    <source>
        <dbReference type="EMBL" id="ORA98145.1"/>
    </source>
</evidence>
<dbReference type="STRING" id="28445.BHQ20_02305"/>
<dbReference type="RefSeq" id="WP_069417481.1">
    <property type="nucleotide sequence ID" value="NZ_CBCRZH010000170.1"/>
</dbReference>
<sequence>MRAIIARDRAAGIEGLALAELSYPHAAENDVIVRVHAAGFTPGELDWPATWTDRAGNDRTPTVPGHEVSGVVVELGYGTTGLAVGERVFGITDWCRNGSLAEFVAVEARNLAVLSPGVDHTVAAAVPISGLTALQALFIHGHLETGQTVLIHGAAGGVGSVAVQLALEVGARVIGTGRAAHRETVLGLGAEIFVDLASEWDKLVSLGEVDLVLDVFGGEILRRSTPLVRSGGVIVSIAEAPPAAPDGGRAVFFVVEPDRVGLVALEARLRDGRLRPLVGHTYPLDQALAAFAPSRRGRGKPIIRVVDGG</sequence>
<dbReference type="CDD" id="cd05289">
    <property type="entry name" value="MDR_like_2"/>
    <property type="match status" value="1"/>
</dbReference>
<dbReference type="PANTHER" id="PTHR11695">
    <property type="entry name" value="ALCOHOL DEHYDROGENASE RELATED"/>
    <property type="match status" value="1"/>
</dbReference>
<dbReference type="InterPro" id="IPR036291">
    <property type="entry name" value="NAD(P)-bd_dom_sf"/>
</dbReference>
<dbReference type="EMBL" id="MVHT01000068">
    <property type="protein sequence ID" value="ORA98145.1"/>
    <property type="molecule type" value="Genomic_DNA"/>
</dbReference>
<organism evidence="2 3">
    <name type="scientific">Mycobacterium intermedium</name>
    <dbReference type="NCBI Taxonomy" id="28445"/>
    <lineage>
        <taxon>Bacteria</taxon>
        <taxon>Bacillati</taxon>
        <taxon>Actinomycetota</taxon>
        <taxon>Actinomycetes</taxon>
        <taxon>Mycobacteriales</taxon>
        <taxon>Mycobacteriaceae</taxon>
        <taxon>Mycobacterium</taxon>
        <taxon>Mycobacterium simiae complex</taxon>
    </lineage>
</organism>
<dbReference type="SMART" id="SM00829">
    <property type="entry name" value="PKS_ER"/>
    <property type="match status" value="1"/>
</dbReference>
<dbReference type="AlphaFoldDB" id="A0A1E3SKZ4"/>
<dbReference type="SUPFAM" id="SSF50129">
    <property type="entry name" value="GroES-like"/>
    <property type="match status" value="1"/>
</dbReference>
<gene>
    <name evidence="2" type="ORF">BST27_21335</name>
</gene>
<evidence type="ECO:0000259" key="1">
    <source>
        <dbReference type="SMART" id="SM00829"/>
    </source>
</evidence>
<proteinExistence type="predicted"/>
<comment type="caution">
    <text evidence="2">The sequence shown here is derived from an EMBL/GenBank/DDBJ whole genome shotgun (WGS) entry which is preliminary data.</text>
</comment>
<dbReference type="InterPro" id="IPR011032">
    <property type="entry name" value="GroES-like_sf"/>
</dbReference>
<dbReference type="Pfam" id="PF08240">
    <property type="entry name" value="ADH_N"/>
    <property type="match status" value="1"/>
</dbReference>
<name>A0A1E3SKZ4_MYCIE</name>
<dbReference type="OrthoDB" id="3727682at2"/>
<dbReference type="SUPFAM" id="SSF51735">
    <property type="entry name" value="NAD(P)-binding Rossmann-fold domains"/>
    <property type="match status" value="1"/>
</dbReference>
<dbReference type="Proteomes" id="UP000192739">
    <property type="component" value="Unassembled WGS sequence"/>
</dbReference>
<evidence type="ECO:0000313" key="3">
    <source>
        <dbReference type="Proteomes" id="UP000192739"/>
    </source>
</evidence>
<keyword evidence="3" id="KW-1185">Reference proteome</keyword>